<keyword evidence="7" id="KW-1185">Reference proteome</keyword>
<dbReference type="SUPFAM" id="SSF48179">
    <property type="entry name" value="6-phosphogluconate dehydrogenase C-terminal domain-like"/>
    <property type="match status" value="1"/>
</dbReference>
<sequence>MPITTSILQFGTSRFLQAHVDLFVDEALRRGEALGRIAVVQTTGNPQSLRRIAALAAPDGYPVRIRGRAGGQVIDEERRVTAIAAGFDAARDWAAIRDLVAGTVQVIVSNTGDRGYEPAGGDGPHLLDGDVPPRGFPAKLLVLLHWRWRHGGAPVTLYPCELVAGNGSVLRDTVANLARAWRLDEDFIDWLRSRCLWIDSLVDRIVAEAIEPAGAVAEPYALWVAEAQPGMVLPCRHPGFVVTDRLAPYERRKLFLLNAAHTFLAELWLAGDGAADETVRQAMADPARRRELEALWDEEILPVFDALGEGAEARAYVDQVRERFGNPFLAHRLADIAQNHAEKKRRRLLPLVALASELETGLPQPRLYAALHVEAA</sequence>
<dbReference type="InterPro" id="IPR013131">
    <property type="entry name" value="Mannitol_DH_N"/>
</dbReference>
<reference evidence="6 7" key="1">
    <citation type="submission" date="2019-05" db="EMBL/GenBank/DDBJ databases">
        <title>Draft Genome Sequences of Six Type Strains of the Genus Massilia.</title>
        <authorList>
            <person name="Miess H."/>
            <person name="Frediansyhah A."/>
            <person name="Gross H."/>
        </authorList>
    </citation>
    <scope>NUCLEOTIDE SEQUENCE [LARGE SCALE GENOMIC DNA]</scope>
    <source>
        <strain evidence="6 7">DSMZ 26121</strain>
    </source>
</reference>
<dbReference type="EC" id="1.1.1.58" evidence="5"/>
<dbReference type="InterPro" id="IPR013328">
    <property type="entry name" value="6PGD_dom2"/>
</dbReference>
<evidence type="ECO:0000256" key="2">
    <source>
        <dbReference type="ARBA" id="ARBA00023027"/>
    </source>
</evidence>
<dbReference type="EMBL" id="JACHXS010000017">
    <property type="protein sequence ID" value="MBB3225163.1"/>
    <property type="molecule type" value="Genomic_DNA"/>
</dbReference>
<evidence type="ECO:0000313" key="7">
    <source>
        <dbReference type="Proteomes" id="UP000298763"/>
    </source>
</evidence>
<evidence type="ECO:0000259" key="3">
    <source>
        <dbReference type="Pfam" id="PF01232"/>
    </source>
</evidence>
<evidence type="ECO:0000313" key="8">
    <source>
        <dbReference type="Proteomes" id="UP000584325"/>
    </source>
</evidence>
<proteinExistence type="predicted"/>
<protein>
    <submittedName>
        <fullName evidence="6">Mannitol dehydrogenase family protein</fullName>
    </submittedName>
    <submittedName>
        <fullName evidence="5">Tagaturonate reductase</fullName>
        <ecNumber evidence="5">1.1.1.58</ecNumber>
    </submittedName>
</protein>
<reference evidence="5 8" key="2">
    <citation type="submission" date="2020-08" db="EMBL/GenBank/DDBJ databases">
        <title>Genomic Encyclopedia of Type Strains, Phase III (KMG-III): the genomes of soil and plant-associated and newly described type strains.</title>
        <authorList>
            <person name="Whitman W."/>
        </authorList>
    </citation>
    <scope>NUCLEOTIDE SEQUENCE [LARGE SCALE GENOMIC DNA]</scope>
    <source>
        <strain evidence="5 8">CECT 7753</strain>
    </source>
</reference>
<feature type="domain" description="Mannitol dehydrogenase N-terminal" evidence="3">
    <location>
        <begin position="6"/>
        <end position="227"/>
    </location>
</feature>
<dbReference type="GO" id="GO:0009026">
    <property type="term" value="F:tagaturonate reductase activity"/>
    <property type="evidence" value="ECO:0007669"/>
    <property type="project" value="UniProtKB-EC"/>
</dbReference>
<dbReference type="InterPro" id="IPR036291">
    <property type="entry name" value="NAD(P)-bd_dom_sf"/>
</dbReference>
<keyword evidence="1 5" id="KW-0560">Oxidoreductase</keyword>
<evidence type="ECO:0000313" key="6">
    <source>
        <dbReference type="EMBL" id="QCP09306.1"/>
    </source>
</evidence>
<evidence type="ECO:0000256" key="1">
    <source>
        <dbReference type="ARBA" id="ARBA00023002"/>
    </source>
</evidence>
<dbReference type="EMBL" id="CP040017">
    <property type="protein sequence ID" value="QCP09306.1"/>
    <property type="molecule type" value="Genomic_DNA"/>
</dbReference>
<dbReference type="PANTHER" id="PTHR30524">
    <property type="entry name" value="MANNITOL-1-PHOSPHATE 5-DEHYDROGENASE"/>
    <property type="match status" value="1"/>
</dbReference>
<dbReference type="SUPFAM" id="SSF51735">
    <property type="entry name" value="NAD(P)-binding Rossmann-fold domains"/>
    <property type="match status" value="1"/>
</dbReference>
<evidence type="ECO:0000259" key="4">
    <source>
        <dbReference type="Pfam" id="PF08125"/>
    </source>
</evidence>
<evidence type="ECO:0000313" key="5">
    <source>
        <dbReference type="EMBL" id="MBB3225163.1"/>
    </source>
</evidence>
<dbReference type="Gene3D" id="3.40.50.720">
    <property type="entry name" value="NAD(P)-binding Rossmann-like Domain"/>
    <property type="match status" value="1"/>
</dbReference>
<name>A0A4P8HKA6_9BURK</name>
<dbReference type="PANTHER" id="PTHR30524:SF0">
    <property type="entry name" value="ALTRONATE OXIDOREDUCTASE-RELATED"/>
    <property type="match status" value="1"/>
</dbReference>
<accession>A0A4P8HKA6</accession>
<dbReference type="AlphaFoldDB" id="A0A4P8HKA6"/>
<dbReference type="Gene3D" id="1.10.1040.10">
    <property type="entry name" value="N-(1-d-carboxylethyl)-l-norvaline Dehydrogenase, domain 2"/>
    <property type="match status" value="1"/>
</dbReference>
<keyword evidence="2" id="KW-0520">NAD</keyword>
<feature type="domain" description="Mannitol dehydrogenase C-terminal" evidence="4">
    <location>
        <begin position="246"/>
        <end position="362"/>
    </location>
</feature>
<dbReference type="Proteomes" id="UP000584325">
    <property type="component" value="Unassembled WGS sequence"/>
</dbReference>
<organism evidence="5 8">
    <name type="scientific">Pseudoduganella umbonata</name>
    <dbReference type="NCBI Taxonomy" id="864828"/>
    <lineage>
        <taxon>Bacteria</taxon>
        <taxon>Pseudomonadati</taxon>
        <taxon>Pseudomonadota</taxon>
        <taxon>Betaproteobacteria</taxon>
        <taxon>Burkholderiales</taxon>
        <taxon>Oxalobacteraceae</taxon>
        <taxon>Telluria group</taxon>
        <taxon>Pseudoduganella</taxon>
    </lineage>
</organism>
<dbReference type="Proteomes" id="UP000298763">
    <property type="component" value="Chromosome"/>
</dbReference>
<dbReference type="InterPro" id="IPR008927">
    <property type="entry name" value="6-PGluconate_DH-like_C_sf"/>
</dbReference>
<dbReference type="Pfam" id="PF01232">
    <property type="entry name" value="Mannitol_dh"/>
    <property type="match status" value="1"/>
</dbReference>
<dbReference type="InterPro" id="IPR013118">
    <property type="entry name" value="Mannitol_DH_C"/>
</dbReference>
<dbReference type="OrthoDB" id="9768714at2"/>
<gene>
    <name evidence="6" type="ORF">FCL38_01805</name>
    <name evidence="5" type="ORF">FHS02_006034</name>
</gene>
<dbReference type="Pfam" id="PF08125">
    <property type="entry name" value="Mannitol_dh_C"/>
    <property type="match status" value="1"/>
</dbReference>